<reference evidence="2" key="1">
    <citation type="journal article" date="2020" name="New Phytol.">
        <title>Comparative genomics reveals dynamic genome evolution in host specialist ectomycorrhizal fungi.</title>
        <authorList>
            <person name="Lofgren L.A."/>
            <person name="Nguyen N.H."/>
            <person name="Vilgalys R."/>
            <person name="Ruytinx J."/>
            <person name="Liao H.L."/>
            <person name="Branco S."/>
            <person name="Kuo A."/>
            <person name="LaButti K."/>
            <person name="Lipzen A."/>
            <person name="Andreopoulos W."/>
            <person name="Pangilinan J."/>
            <person name="Riley R."/>
            <person name="Hundley H."/>
            <person name="Na H."/>
            <person name="Barry K."/>
            <person name="Grigoriev I.V."/>
            <person name="Stajich J.E."/>
            <person name="Kennedy P.G."/>
        </authorList>
    </citation>
    <scope>NUCLEOTIDE SEQUENCE</scope>
    <source>
        <strain evidence="2">DOB743</strain>
    </source>
</reference>
<feature type="compositionally biased region" description="Polar residues" evidence="1">
    <location>
        <begin position="99"/>
        <end position="121"/>
    </location>
</feature>
<protein>
    <submittedName>
        <fullName evidence="2">Uncharacterized protein</fullName>
    </submittedName>
</protein>
<evidence type="ECO:0000256" key="1">
    <source>
        <dbReference type="SAM" id="MobiDB-lite"/>
    </source>
</evidence>
<feature type="compositionally biased region" description="Polar residues" evidence="1">
    <location>
        <begin position="212"/>
        <end position="225"/>
    </location>
</feature>
<name>A0A9P6ZF90_9AGAM</name>
<dbReference type="EMBL" id="JABBWD010000168">
    <property type="protein sequence ID" value="KAG1763273.1"/>
    <property type="molecule type" value="Genomic_DNA"/>
</dbReference>
<evidence type="ECO:0000313" key="3">
    <source>
        <dbReference type="Proteomes" id="UP000714275"/>
    </source>
</evidence>
<evidence type="ECO:0000313" key="2">
    <source>
        <dbReference type="EMBL" id="KAG1763273.1"/>
    </source>
</evidence>
<gene>
    <name evidence="2" type="ORF">EV702DRAFT_1205698</name>
</gene>
<comment type="caution">
    <text evidence="2">The sequence shown here is derived from an EMBL/GenBank/DDBJ whole genome shotgun (WGS) entry which is preliminary data.</text>
</comment>
<proteinExistence type="predicted"/>
<dbReference type="OrthoDB" id="2671199at2759"/>
<keyword evidence="3" id="KW-1185">Reference proteome</keyword>
<feature type="region of interest" description="Disordered" evidence="1">
    <location>
        <begin position="99"/>
        <end position="123"/>
    </location>
</feature>
<feature type="region of interest" description="Disordered" evidence="1">
    <location>
        <begin position="205"/>
        <end position="230"/>
    </location>
</feature>
<dbReference type="AlphaFoldDB" id="A0A9P6ZF90"/>
<accession>A0A9P6ZF90</accession>
<dbReference type="Proteomes" id="UP000714275">
    <property type="component" value="Unassembled WGS sequence"/>
</dbReference>
<sequence length="297" mass="33450">MTPLHFFNIPSEDELDEYLQQDVSSANTSQSFGSSPRLTTSDNCLLDPAFWINHPTRLHTIRQLLCDSGNAEDDWLDELLDEPFICHSDRVCTPTPQPNHVCTPTPQPNRVRTQTSSSITEPESEDIIPVVSNHIHIHVSTPQPDHVCTQTSSSITEPESEDIIPVISNHIHVPSPQPNRVRTLTSSSITEPESEDIIPVVSNHIHIPSPQPNHVRTQTSSSITEPESDGILSNMINQPVLNRNSFFATPSPPPPGLLYWKYFTPEEEAKFYDRSRTNEAFCEIRQKKYELEVSMGK</sequence>
<organism evidence="2 3">
    <name type="scientific">Suillus placidus</name>
    <dbReference type="NCBI Taxonomy" id="48579"/>
    <lineage>
        <taxon>Eukaryota</taxon>
        <taxon>Fungi</taxon>
        <taxon>Dikarya</taxon>
        <taxon>Basidiomycota</taxon>
        <taxon>Agaricomycotina</taxon>
        <taxon>Agaricomycetes</taxon>
        <taxon>Agaricomycetidae</taxon>
        <taxon>Boletales</taxon>
        <taxon>Suillineae</taxon>
        <taxon>Suillaceae</taxon>
        <taxon>Suillus</taxon>
    </lineage>
</organism>